<gene>
    <name evidence="2" type="ORF">KC19_7G167700</name>
</gene>
<keyword evidence="3" id="KW-1185">Reference proteome</keyword>
<proteinExistence type="predicted"/>
<name>A0A8T0H7F9_CERPU</name>
<accession>A0A8T0H7F9</accession>
<sequence length="127" mass="14041">MGVEELLGLFSGSAESRGGLITSLMFRSVHSCCCLVIALVFFFFFSFFSFPVVHCVDCFWGLIVFDLCSVVESVVVHSLCSRSSECGVLRSLVIFRNWMEVKVEEWEKGFEAGRTAFAHGAAISGCM</sequence>
<keyword evidence="1" id="KW-0812">Transmembrane</keyword>
<feature type="transmembrane region" description="Helical" evidence="1">
    <location>
        <begin position="32"/>
        <end position="53"/>
    </location>
</feature>
<protein>
    <recommendedName>
        <fullName evidence="4">Transmembrane protein</fullName>
    </recommendedName>
</protein>
<organism evidence="2 3">
    <name type="scientific">Ceratodon purpureus</name>
    <name type="common">Fire moss</name>
    <name type="synonym">Dicranum purpureum</name>
    <dbReference type="NCBI Taxonomy" id="3225"/>
    <lineage>
        <taxon>Eukaryota</taxon>
        <taxon>Viridiplantae</taxon>
        <taxon>Streptophyta</taxon>
        <taxon>Embryophyta</taxon>
        <taxon>Bryophyta</taxon>
        <taxon>Bryophytina</taxon>
        <taxon>Bryopsida</taxon>
        <taxon>Dicranidae</taxon>
        <taxon>Pseudoditrichales</taxon>
        <taxon>Ditrichaceae</taxon>
        <taxon>Ceratodon</taxon>
    </lineage>
</organism>
<dbReference type="AlphaFoldDB" id="A0A8T0H7F9"/>
<keyword evidence="1" id="KW-1133">Transmembrane helix</keyword>
<evidence type="ECO:0008006" key="4">
    <source>
        <dbReference type="Google" id="ProtNLM"/>
    </source>
</evidence>
<comment type="caution">
    <text evidence="2">The sequence shown here is derived from an EMBL/GenBank/DDBJ whole genome shotgun (WGS) entry which is preliminary data.</text>
</comment>
<evidence type="ECO:0000313" key="2">
    <source>
        <dbReference type="EMBL" id="KAG0567861.1"/>
    </source>
</evidence>
<dbReference type="EMBL" id="CM026428">
    <property type="protein sequence ID" value="KAG0567861.1"/>
    <property type="molecule type" value="Genomic_DNA"/>
</dbReference>
<dbReference type="Proteomes" id="UP000822688">
    <property type="component" value="Chromosome 7"/>
</dbReference>
<evidence type="ECO:0000313" key="3">
    <source>
        <dbReference type="Proteomes" id="UP000822688"/>
    </source>
</evidence>
<evidence type="ECO:0000256" key="1">
    <source>
        <dbReference type="SAM" id="Phobius"/>
    </source>
</evidence>
<keyword evidence="1" id="KW-0472">Membrane</keyword>
<reference evidence="2" key="1">
    <citation type="submission" date="2020-06" db="EMBL/GenBank/DDBJ databases">
        <title>WGS assembly of Ceratodon purpureus strain R40.</title>
        <authorList>
            <person name="Carey S.B."/>
            <person name="Jenkins J."/>
            <person name="Shu S."/>
            <person name="Lovell J.T."/>
            <person name="Sreedasyam A."/>
            <person name="Maumus F."/>
            <person name="Tiley G.P."/>
            <person name="Fernandez-Pozo N."/>
            <person name="Barry K."/>
            <person name="Chen C."/>
            <person name="Wang M."/>
            <person name="Lipzen A."/>
            <person name="Daum C."/>
            <person name="Saski C.A."/>
            <person name="Payton A.C."/>
            <person name="Mcbreen J.C."/>
            <person name="Conrad R.E."/>
            <person name="Kollar L.M."/>
            <person name="Olsson S."/>
            <person name="Huttunen S."/>
            <person name="Landis J.B."/>
            <person name="Wickett N.J."/>
            <person name="Johnson M.G."/>
            <person name="Rensing S.A."/>
            <person name="Grimwood J."/>
            <person name="Schmutz J."/>
            <person name="Mcdaniel S.F."/>
        </authorList>
    </citation>
    <scope>NUCLEOTIDE SEQUENCE</scope>
    <source>
        <strain evidence="2">R40</strain>
    </source>
</reference>